<keyword evidence="3" id="KW-0949">S-adenosyl-L-methionine</keyword>
<dbReference type="GO" id="GO:0008757">
    <property type="term" value="F:S-adenosylmethionine-dependent methyltransferase activity"/>
    <property type="evidence" value="ECO:0007669"/>
    <property type="project" value="TreeGrafter"/>
</dbReference>
<sequence>MVFLYPKKGATIFRIFTLKIRRYYKMHFISQELEDYIEQHSENEPELLAKLNKETYQKILLPRMLSGHFQGRVLSMLSKLIRPVNILEIGTYTGYAALCLCEGMQENGQLHTIDIKEELVDFQRKYFDVSPWGKQIFQHLGEAVEIIPTLDVKFDLVFIDADKENYINYWEMIVPKMNKGGIILSDNVLWSGKILEPVHPNDVSTKVLLEYNLLLKNDPRVETVLLPIRDGLTVSRVL</sequence>
<dbReference type="PROSITE" id="PS51682">
    <property type="entry name" value="SAM_OMT_I"/>
    <property type="match status" value="1"/>
</dbReference>
<evidence type="ECO:0000256" key="1">
    <source>
        <dbReference type="ARBA" id="ARBA00022603"/>
    </source>
</evidence>
<dbReference type="Gene3D" id="3.40.50.150">
    <property type="entry name" value="Vaccinia Virus protein VP39"/>
    <property type="match status" value="1"/>
</dbReference>
<dbReference type="PANTHER" id="PTHR10509:SF14">
    <property type="entry name" value="CAFFEOYL-COA O-METHYLTRANSFERASE 3-RELATED"/>
    <property type="match status" value="1"/>
</dbReference>
<protein>
    <submittedName>
        <fullName evidence="4">O-methyltransferase</fullName>
    </submittedName>
</protein>
<dbReference type="InterPro" id="IPR029063">
    <property type="entry name" value="SAM-dependent_MTases_sf"/>
</dbReference>
<gene>
    <name evidence="4" type="ORF">CFS9_23530</name>
</gene>
<dbReference type="InterPro" id="IPR050362">
    <property type="entry name" value="Cation-dep_OMT"/>
</dbReference>
<organism evidence="4">
    <name type="scientific">Flavobacterium sp. CFS9</name>
    <dbReference type="NCBI Taxonomy" id="3143118"/>
    <lineage>
        <taxon>Bacteria</taxon>
        <taxon>Pseudomonadati</taxon>
        <taxon>Bacteroidota</taxon>
        <taxon>Flavobacteriia</taxon>
        <taxon>Flavobacteriales</taxon>
        <taxon>Flavobacteriaceae</taxon>
        <taxon>Flavobacterium</taxon>
    </lineage>
</organism>
<dbReference type="Pfam" id="PF01596">
    <property type="entry name" value="Methyltransf_3"/>
    <property type="match status" value="1"/>
</dbReference>
<dbReference type="PANTHER" id="PTHR10509">
    <property type="entry name" value="O-METHYLTRANSFERASE-RELATED"/>
    <property type="match status" value="1"/>
</dbReference>
<dbReference type="SUPFAM" id="SSF53335">
    <property type="entry name" value="S-adenosyl-L-methionine-dependent methyltransferases"/>
    <property type="match status" value="1"/>
</dbReference>
<evidence type="ECO:0000313" key="4">
    <source>
        <dbReference type="EMBL" id="BFM43712.1"/>
    </source>
</evidence>
<keyword evidence="1" id="KW-0489">Methyltransferase</keyword>
<evidence type="ECO:0000256" key="2">
    <source>
        <dbReference type="ARBA" id="ARBA00022679"/>
    </source>
</evidence>
<proteinExistence type="predicted"/>
<dbReference type="EMBL" id="AP031573">
    <property type="protein sequence ID" value="BFM43712.1"/>
    <property type="molecule type" value="Genomic_DNA"/>
</dbReference>
<keyword evidence="2" id="KW-0808">Transferase</keyword>
<reference evidence="4" key="1">
    <citation type="submission" date="2024-05" db="EMBL/GenBank/DDBJ databases">
        <title>Whole-Genome Sequence of CFS9, a Potential Fish Probiotic Isolated from the Body Surface of Silurus asotus.</title>
        <authorList>
            <person name="Kojima M."/>
            <person name="Tobioka K."/>
            <person name="Yokota K."/>
            <person name="Nakatani H."/>
            <person name="Hori K."/>
            <person name="Tamaru Y."/>
            <person name="Okazaki F."/>
        </authorList>
    </citation>
    <scope>NUCLEOTIDE SEQUENCE</scope>
    <source>
        <strain evidence="4">CFS9</strain>
    </source>
</reference>
<dbReference type="AlphaFoldDB" id="A0AAT9H2I9"/>
<accession>A0AAT9H2I9</accession>
<evidence type="ECO:0000256" key="3">
    <source>
        <dbReference type="ARBA" id="ARBA00022691"/>
    </source>
</evidence>
<dbReference type="GO" id="GO:0008171">
    <property type="term" value="F:O-methyltransferase activity"/>
    <property type="evidence" value="ECO:0007669"/>
    <property type="project" value="InterPro"/>
</dbReference>
<name>A0AAT9H2I9_9FLAO</name>
<dbReference type="InterPro" id="IPR002935">
    <property type="entry name" value="SAM_O-MeTrfase"/>
</dbReference>
<dbReference type="GO" id="GO:0032259">
    <property type="term" value="P:methylation"/>
    <property type="evidence" value="ECO:0007669"/>
    <property type="project" value="UniProtKB-KW"/>
</dbReference>